<protein>
    <submittedName>
        <fullName evidence="1">Uncharacterized protein</fullName>
    </submittedName>
</protein>
<proteinExistence type="predicted"/>
<organism evidence="1">
    <name type="scientific">uncultured Caudovirales phage</name>
    <dbReference type="NCBI Taxonomy" id="2100421"/>
    <lineage>
        <taxon>Viruses</taxon>
        <taxon>Duplodnaviria</taxon>
        <taxon>Heunggongvirae</taxon>
        <taxon>Uroviricota</taxon>
        <taxon>Caudoviricetes</taxon>
        <taxon>Peduoviridae</taxon>
        <taxon>Maltschvirus</taxon>
        <taxon>Maltschvirus maltsch</taxon>
    </lineage>
</organism>
<evidence type="ECO:0000313" key="2">
    <source>
        <dbReference type="EMBL" id="CAB4181823.1"/>
    </source>
</evidence>
<sequence length="117" mass="12496">MALSTPKQRSKGTVLPAAVPTVVYTCPANFTAQVVLLVVSNKGSGNKTVTIVWKDNITGTSYSIVAGYTLSGYNFLKFDQSYLVLNAGDSLTVTSEDGSSMDVTVTVEEYFDPASRQ</sequence>
<gene>
    <name evidence="2" type="ORF">UFOVP1067_72</name>
    <name evidence="1" type="ORF">UFOVP662_72</name>
</gene>
<name>A0A6J5NA36_9CAUD</name>
<dbReference type="EMBL" id="LR796635">
    <property type="protein sequence ID" value="CAB4156560.1"/>
    <property type="molecule type" value="Genomic_DNA"/>
</dbReference>
<accession>A0A6J5NA36</accession>
<evidence type="ECO:0000313" key="1">
    <source>
        <dbReference type="EMBL" id="CAB4156560.1"/>
    </source>
</evidence>
<reference evidence="1" key="1">
    <citation type="submission" date="2020-04" db="EMBL/GenBank/DDBJ databases">
        <authorList>
            <person name="Chiriac C."/>
            <person name="Salcher M."/>
            <person name="Ghai R."/>
            <person name="Kavagutti S V."/>
        </authorList>
    </citation>
    <scope>NUCLEOTIDE SEQUENCE</scope>
</reference>
<dbReference type="EMBL" id="LR797016">
    <property type="protein sequence ID" value="CAB4181823.1"/>
    <property type="molecule type" value="Genomic_DNA"/>
</dbReference>